<protein>
    <submittedName>
        <fullName evidence="2">Secreted protein</fullName>
    </submittedName>
</protein>
<accession>A0A090CZJ3</accession>
<reference evidence="2" key="2">
    <citation type="submission" date="2014-09" db="EMBL/GenBank/DDBJ databases">
        <title>Criblamydia sequanensis harbors a mega-plasmid encoding arsenite resistance.</title>
        <authorList>
            <person name="Bertelli C."/>
            <person name="Goesmann A."/>
            <person name="Greub G."/>
        </authorList>
    </citation>
    <scope>NUCLEOTIDE SEQUENCE [LARGE SCALE GENOMIC DNA]</scope>
    <source>
        <strain evidence="2">CRIB-18</strain>
    </source>
</reference>
<dbReference type="AlphaFoldDB" id="A0A090CZJ3"/>
<name>A0A090CZJ3_9BACT</name>
<proteinExistence type="predicted"/>
<keyword evidence="3" id="KW-1185">Reference proteome</keyword>
<comment type="caution">
    <text evidence="2">The sequence shown here is derived from an EMBL/GenBank/DDBJ whole genome shotgun (WGS) entry which is preliminary data.</text>
</comment>
<feature type="chain" id="PRO_5001853628" evidence="1">
    <location>
        <begin position="27"/>
        <end position="157"/>
    </location>
</feature>
<organism evidence="2 3">
    <name type="scientific">Candidatus Criblamydia sequanensis CRIB-18</name>
    <dbReference type="NCBI Taxonomy" id="1437425"/>
    <lineage>
        <taxon>Bacteria</taxon>
        <taxon>Pseudomonadati</taxon>
        <taxon>Chlamydiota</taxon>
        <taxon>Chlamydiia</taxon>
        <taxon>Parachlamydiales</taxon>
        <taxon>Candidatus Criblamydiaceae</taxon>
        <taxon>Candidatus Criblamydia</taxon>
    </lineage>
</organism>
<dbReference type="STRING" id="1437425.CSEC_0001"/>
<evidence type="ECO:0000256" key="1">
    <source>
        <dbReference type="SAM" id="SignalP"/>
    </source>
</evidence>
<gene>
    <name evidence="2" type="ORF">CSEC_0001</name>
</gene>
<dbReference type="EMBL" id="CCEJ010000001">
    <property type="protein sequence ID" value="CDR32845.1"/>
    <property type="molecule type" value="Genomic_DNA"/>
</dbReference>
<reference evidence="2" key="1">
    <citation type="submission" date="2013-12" db="EMBL/GenBank/DDBJ databases">
        <authorList>
            <person name="Linke B."/>
        </authorList>
    </citation>
    <scope>NUCLEOTIDE SEQUENCE [LARGE SCALE GENOMIC DNA]</scope>
    <source>
        <strain evidence="2">CRIB-18</strain>
    </source>
</reference>
<keyword evidence="1" id="KW-0732">Signal</keyword>
<evidence type="ECO:0000313" key="2">
    <source>
        <dbReference type="EMBL" id="CDR32845.1"/>
    </source>
</evidence>
<feature type="signal peptide" evidence="1">
    <location>
        <begin position="1"/>
        <end position="26"/>
    </location>
</feature>
<sequence>MNVDNNVMGKIWMLSLNASMRLPAYAMNATALALTAEAVLRFLEALPIRPALEYNTSPGSLAGRVKDWARPITESYVMKNVSLRPFGEKNDTGEYKIPNATIVISAGVGLALSAALCEILRVSIGEPSQLMNRVLEFVSPFRIGEGALKTTELLFKK</sequence>
<dbReference type="Proteomes" id="UP000031552">
    <property type="component" value="Unassembled WGS sequence"/>
</dbReference>
<evidence type="ECO:0000313" key="3">
    <source>
        <dbReference type="Proteomes" id="UP000031552"/>
    </source>
</evidence>
<dbReference type="RefSeq" id="WP_041016377.1">
    <property type="nucleotide sequence ID" value="NZ_CCEJ010000001.1"/>
</dbReference>